<name>A0A0F5H293_9BACT</name>
<proteinExistence type="predicted"/>
<dbReference type="AlphaFoldDB" id="A0A0F5H293"/>
<sequence length="265" mass="31448">MDYKELAYKENDFDIFVQQNYINEILNIIFSNDNEAKKLYIESQKQLNNSYLLQVKEALRYANHITYSLNSTRNSFLALYDKAYTVKKAEDILDTFSSKNWLYYLYSFDKLVFIQDQEESGNDINSLAKKEAYDENILLYKNFYQAKNNRIIDYVIQNYSKDEYSEEINFYMLNNDGFIIRIIIEKNKDPDTNKLTTNVRIFGYLNSFPKLIAADEKKAIFDIKKYVQDTKTFANFNEYSTETNKVLFIDKYGGNELVYTLIDVN</sequence>
<dbReference type="PATRIC" id="fig|1264554.4.peg.364"/>
<dbReference type="STRING" id="29561.MM26B8_01740"/>
<dbReference type="NCBIfam" id="TIGR04313">
    <property type="entry name" value="aro_clust_Mycop"/>
    <property type="match status" value="1"/>
</dbReference>
<dbReference type="Proteomes" id="UP000033750">
    <property type="component" value="Unassembled WGS sequence"/>
</dbReference>
<accession>A0A0F5H293</accession>
<protein>
    <submittedName>
        <fullName evidence="1">Uncharacterized protein</fullName>
    </submittedName>
</protein>
<organism evidence="1 2">
    <name type="scientific">Mycoplasmopsis meleagridis ATCC 25294</name>
    <dbReference type="NCBI Taxonomy" id="1264554"/>
    <lineage>
        <taxon>Bacteria</taxon>
        <taxon>Bacillati</taxon>
        <taxon>Mycoplasmatota</taxon>
        <taxon>Mycoplasmoidales</taxon>
        <taxon>Metamycoplasmataceae</taxon>
        <taxon>Mycoplasmopsis</taxon>
    </lineage>
</organism>
<comment type="caution">
    <text evidence="1">The sequence shown here is derived from an EMBL/GenBank/DDBJ whole genome shotgun (WGS) entry which is preliminary data.</text>
</comment>
<dbReference type="InterPro" id="IPR027593">
    <property type="entry name" value="Aro_clust"/>
</dbReference>
<dbReference type="EMBL" id="JZXN01000014">
    <property type="protein sequence ID" value="KKB26957.1"/>
    <property type="molecule type" value="Genomic_DNA"/>
</dbReference>
<reference evidence="1 2" key="1">
    <citation type="submission" date="2015-03" db="EMBL/GenBank/DDBJ databases">
        <title>Genome sequence of Mycoplasma meleagridis strain ATCC 25294.</title>
        <authorList>
            <person name="Yacoub E."/>
            <person name="Blanchard A."/>
            <person name="Sirand-Pugnet P."/>
            <person name="Mardassi B.B.A."/>
        </authorList>
    </citation>
    <scope>NUCLEOTIDE SEQUENCE [LARGE SCALE GENOMIC DNA]</scope>
    <source>
        <strain evidence="1 2">ATCC 25294</strain>
    </source>
</reference>
<keyword evidence="2" id="KW-1185">Reference proteome</keyword>
<evidence type="ECO:0000313" key="1">
    <source>
        <dbReference type="EMBL" id="KKB26957.1"/>
    </source>
</evidence>
<gene>
    <name evidence="1" type="ORF">MMELEA_04100</name>
</gene>
<evidence type="ECO:0000313" key="2">
    <source>
        <dbReference type="Proteomes" id="UP000033750"/>
    </source>
</evidence>